<evidence type="ECO:0000313" key="1">
    <source>
        <dbReference type="EMBL" id="SNS76134.1"/>
    </source>
</evidence>
<dbReference type="RefSeq" id="WP_089319868.1">
    <property type="nucleotide sequence ID" value="NZ_FZOQ01000012.1"/>
</dbReference>
<dbReference type="PROSITE" id="PS51257">
    <property type="entry name" value="PROKAR_LIPOPROTEIN"/>
    <property type="match status" value="1"/>
</dbReference>
<evidence type="ECO:0000313" key="2">
    <source>
        <dbReference type="Proteomes" id="UP000198432"/>
    </source>
</evidence>
<reference evidence="2" key="1">
    <citation type="submission" date="2017-06" db="EMBL/GenBank/DDBJ databases">
        <authorList>
            <person name="Varghese N."/>
            <person name="Submissions S."/>
        </authorList>
    </citation>
    <scope>NUCLEOTIDE SEQUENCE [LARGE SCALE GENOMIC DNA]</scope>
    <source>
        <strain evidence="2">NKM1</strain>
    </source>
</reference>
<keyword evidence="2" id="KW-1185">Reference proteome</keyword>
<name>A0A239H795_9BACT</name>
<sequence>MKKLHLLPLLFLFALMSCKKEDKEAAPSINEQIKGRWDVIRDILVYYDKDNREIYRKPYEIRMVFTFDGTAYREYMGRFSPYEGTYTLSSNNGKDYITLQGLPNNPIEVKGFSETNMSWIIEHQDNIYRDPVTYQEKTAHHAVYILEFERR</sequence>
<organism evidence="1 2">
    <name type="scientific">Pontibacter ummariensis</name>
    <dbReference type="NCBI Taxonomy" id="1610492"/>
    <lineage>
        <taxon>Bacteria</taxon>
        <taxon>Pseudomonadati</taxon>
        <taxon>Bacteroidota</taxon>
        <taxon>Cytophagia</taxon>
        <taxon>Cytophagales</taxon>
        <taxon>Hymenobacteraceae</taxon>
        <taxon>Pontibacter</taxon>
    </lineage>
</organism>
<proteinExistence type="predicted"/>
<evidence type="ECO:0008006" key="3">
    <source>
        <dbReference type="Google" id="ProtNLM"/>
    </source>
</evidence>
<protein>
    <recommendedName>
        <fullName evidence="3">Lipocalin-like domain-containing protein</fullName>
    </recommendedName>
</protein>
<gene>
    <name evidence="1" type="ORF">SAMN06296052_112160</name>
</gene>
<dbReference type="Proteomes" id="UP000198432">
    <property type="component" value="Unassembled WGS sequence"/>
</dbReference>
<dbReference type="EMBL" id="FZOQ01000012">
    <property type="protein sequence ID" value="SNS76134.1"/>
    <property type="molecule type" value="Genomic_DNA"/>
</dbReference>
<accession>A0A239H795</accession>
<dbReference type="AlphaFoldDB" id="A0A239H795"/>